<dbReference type="OrthoDB" id="8001497at2"/>
<evidence type="ECO:0000313" key="1">
    <source>
        <dbReference type="EMBL" id="MBB5429706.1"/>
    </source>
</evidence>
<proteinExistence type="predicted"/>
<name>A0A6I1QAY0_PARAM</name>
<dbReference type="RefSeq" id="WP_152854899.1">
    <property type="nucleotide sequence ID" value="NZ_JACHDD010000045.1"/>
</dbReference>
<dbReference type="EMBL" id="JACHDD010000045">
    <property type="protein sequence ID" value="MBB5429706.1"/>
    <property type="molecule type" value="Genomic_DNA"/>
</dbReference>
<accession>A0A6I1QAY0</accession>
<keyword evidence="2" id="KW-1185">Reference proteome</keyword>
<protein>
    <submittedName>
        <fullName evidence="1">Uncharacterized protein</fullName>
    </submittedName>
</protein>
<dbReference type="Proteomes" id="UP000592780">
    <property type="component" value="Unassembled WGS sequence"/>
</dbReference>
<gene>
    <name evidence="1" type="ORF">HDG40_007904</name>
</gene>
<dbReference type="AlphaFoldDB" id="A0A6I1QAY0"/>
<reference evidence="1 2" key="1">
    <citation type="submission" date="2020-08" db="EMBL/GenBank/DDBJ databases">
        <title>Genomic Encyclopedia of Type Strains, Phase IV (KMG-V): Genome sequencing to study the core and pangenomes of soil and plant-associated prokaryotes.</title>
        <authorList>
            <person name="Whitman W."/>
        </authorList>
    </citation>
    <scope>NUCLEOTIDE SEQUENCE [LARGE SCALE GENOMIC DNA]</scope>
    <source>
        <strain evidence="1 2">JPY158</strain>
    </source>
</reference>
<organism evidence="1 2">
    <name type="scientific">Paraburkholderia atlantica</name>
    <dbReference type="NCBI Taxonomy" id="2654982"/>
    <lineage>
        <taxon>Bacteria</taxon>
        <taxon>Pseudomonadati</taxon>
        <taxon>Pseudomonadota</taxon>
        <taxon>Betaproteobacteria</taxon>
        <taxon>Burkholderiales</taxon>
        <taxon>Burkholderiaceae</taxon>
        <taxon>Paraburkholderia</taxon>
    </lineage>
</organism>
<evidence type="ECO:0000313" key="2">
    <source>
        <dbReference type="Proteomes" id="UP000592780"/>
    </source>
</evidence>
<sequence length="104" mass="11878">MRSVYKVKWRMVRSGSVPVRFVCVTDLNLGRSVTNNIEGVIDDLIRASWLDYGDRMIYSDAHGIWDEVVLGEDCRFLGFRSLNMRTCDEAITLGLLSSRYPEGI</sequence>
<comment type="caution">
    <text evidence="1">The sequence shown here is derived from an EMBL/GenBank/DDBJ whole genome shotgun (WGS) entry which is preliminary data.</text>
</comment>